<name>A0ABX8V7C8_9FLAO</name>
<keyword evidence="3" id="KW-1185">Reference proteome</keyword>
<feature type="signal peptide" evidence="1">
    <location>
        <begin position="1"/>
        <end position="21"/>
    </location>
</feature>
<dbReference type="Proteomes" id="UP000825381">
    <property type="component" value="Chromosome"/>
</dbReference>
<protein>
    <recommendedName>
        <fullName evidence="4">T9SS sorting signal type C domain-containing protein</fullName>
    </recommendedName>
</protein>
<keyword evidence="1" id="KW-0732">Signal</keyword>
<evidence type="ECO:0000313" key="3">
    <source>
        <dbReference type="Proteomes" id="UP000825381"/>
    </source>
</evidence>
<reference evidence="2 3" key="1">
    <citation type="submission" date="2021-07" db="EMBL/GenBank/DDBJ databases">
        <title>Flavobacterium WSW3-B6 sp.nov, isolated from seaweed.</title>
        <authorList>
            <person name="Muhammad N."/>
            <person name="Ho H."/>
            <person name="Lee Y.-J."/>
            <person name="Nguyen T."/>
            <person name="Ho J."/>
            <person name="Kim S.-G."/>
        </authorList>
    </citation>
    <scope>NUCLEOTIDE SEQUENCE [LARGE SCALE GENOMIC DNA]</scope>
    <source>
        <strain evidence="2 3">WSW3-B6</strain>
    </source>
</reference>
<proteinExistence type="predicted"/>
<dbReference type="RefSeq" id="WP_220640743.1">
    <property type="nucleotide sequence ID" value="NZ_CP080429.1"/>
</dbReference>
<evidence type="ECO:0000313" key="2">
    <source>
        <dbReference type="EMBL" id="QYJ68402.1"/>
    </source>
</evidence>
<evidence type="ECO:0000256" key="1">
    <source>
        <dbReference type="SAM" id="SignalP"/>
    </source>
</evidence>
<gene>
    <name evidence="2" type="ORF">K1I41_00510</name>
</gene>
<dbReference type="EMBL" id="CP080429">
    <property type="protein sequence ID" value="QYJ68402.1"/>
    <property type="molecule type" value="Genomic_DNA"/>
</dbReference>
<evidence type="ECO:0008006" key="4">
    <source>
        <dbReference type="Google" id="ProtNLM"/>
    </source>
</evidence>
<accession>A0ABX8V7C8</accession>
<organism evidence="2 3">
    <name type="scientific">Flavobacterium litorale</name>
    <dbReference type="NCBI Taxonomy" id="2856519"/>
    <lineage>
        <taxon>Bacteria</taxon>
        <taxon>Pseudomonadati</taxon>
        <taxon>Bacteroidota</taxon>
        <taxon>Flavobacteriia</taxon>
        <taxon>Flavobacteriales</taxon>
        <taxon>Flavobacteriaceae</taxon>
        <taxon>Flavobacterium</taxon>
    </lineage>
</organism>
<sequence length="815" mass="88291">MKRLLLLFITLMYLLLGKAHAQSAGFNNTFIIFSINGSLNLYYDLNAATDNYDFDGQFLGNFCQNSDNLIFKGGEHNIYKCNGCDLTSTRIYYRIYPTGSPSGTFVSNTLNYFSGYNNGCGGQDQRWEKLDFDTDLLLGLEAGNYTIEAYSDATITCQGGTAFASNGGNNYKATFTVTAASVGGTLSGNASFCSTSNSGTLTLSGNTGNVVRWESSTVSDFSASVTEIENTTTTLALANVPVTTYYRALVKNEDCTEDYSAIHTVTVNPNSWTGSVDTDWNNASNWCGGIPATTDDITIASQTNSPVIASGNNVTVASITLLSGGNITVNSGANLTVTNSVSVAADATFIVENNANLIQINDVANTGDIIVEKDSSPLYRLDYSLWASPVANQNLQDFSPLTLSNRFYSYDESTDLYASITPSGNDFEVGRGYLIRMPNNHPDYVDDSTPGTAWTGTFTGIPNNGTITVATTTSFNGYNLVGNPYPSPINIHNFFDANTGSISETSALYFWRKRNDPGTTTYALITKSAYTMNSASGGDTGSGTFMGDSSTWVINPGQGFFVEATGSSVTFNNGMRVPVNNGQFFRMQQQQESIMSRIWLNITGSNNEFKQLAIAYTNQTTLGLDYGWDGKAFINDGPIALYTIVNDIPLGIEARPQFDVTDVVPLAYKITDAGSYTISLDHFDGLFLGGQDIYLKDNVTGQTIDIKNDNYTFSTQAGVVTDRFEIVYTNSVLTTDVNLTNNSVIVYEKDGVITVNSNSDTIQDITIYDARGRLIYTQLGGNQSTAQINKLPIQQQMVIVHITTDSGMVVKKLIM</sequence>
<feature type="chain" id="PRO_5045463174" description="T9SS sorting signal type C domain-containing protein" evidence="1">
    <location>
        <begin position="22"/>
        <end position="815"/>
    </location>
</feature>